<protein>
    <recommendedName>
        <fullName evidence="4">Large ribosomal subunit protein uL4m</fullName>
    </recommendedName>
</protein>
<keyword evidence="2 6" id="KW-0689">Ribosomal protein</keyword>
<dbReference type="Proteomes" id="UP000289152">
    <property type="component" value="Unassembled WGS sequence"/>
</dbReference>
<evidence type="ECO:0000313" key="6">
    <source>
        <dbReference type="EMBL" id="RXK39491.1"/>
    </source>
</evidence>
<name>A0A4Q1BNP2_TREME</name>
<dbReference type="GO" id="GO:0003735">
    <property type="term" value="F:structural constituent of ribosome"/>
    <property type="evidence" value="ECO:0007669"/>
    <property type="project" value="InterPro"/>
</dbReference>
<accession>A0A4Q1BNP2</accession>
<comment type="caution">
    <text evidence="6">The sequence shown here is derived from an EMBL/GenBank/DDBJ whole genome shotgun (WGS) entry which is preliminary data.</text>
</comment>
<dbReference type="GO" id="GO:0006412">
    <property type="term" value="P:translation"/>
    <property type="evidence" value="ECO:0007669"/>
    <property type="project" value="InterPro"/>
</dbReference>
<organism evidence="6 7">
    <name type="scientific">Tremella mesenterica</name>
    <name type="common">Jelly fungus</name>
    <dbReference type="NCBI Taxonomy" id="5217"/>
    <lineage>
        <taxon>Eukaryota</taxon>
        <taxon>Fungi</taxon>
        <taxon>Dikarya</taxon>
        <taxon>Basidiomycota</taxon>
        <taxon>Agaricomycotina</taxon>
        <taxon>Tremellomycetes</taxon>
        <taxon>Tremellales</taxon>
        <taxon>Tremellaceae</taxon>
        <taxon>Tremella</taxon>
    </lineage>
</organism>
<dbReference type="PANTHER" id="PTHR10746">
    <property type="entry name" value="50S RIBOSOMAL PROTEIN L4"/>
    <property type="match status" value="1"/>
</dbReference>
<dbReference type="InterPro" id="IPR023574">
    <property type="entry name" value="Ribosomal_uL4_dom_sf"/>
</dbReference>
<keyword evidence="7" id="KW-1185">Reference proteome</keyword>
<evidence type="ECO:0000256" key="1">
    <source>
        <dbReference type="ARBA" id="ARBA00010528"/>
    </source>
</evidence>
<gene>
    <name evidence="6" type="ORF">M231_03160</name>
</gene>
<dbReference type="InterPro" id="IPR013005">
    <property type="entry name" value="Ribosomal_uL4-like"/>
</dbReference>
<feature type="region of interest" description="Disordered" evidence="5">
    <location>
        <begin position="297"/>
        <end position="325"/>
    </location>
</feature>
<dbReference type="STRING" id="5217.A0A4Q1BNP2"/>
<dbReference type="OrthoDB" id="275876at2759"/>
<dbReference type="VEuPathDB" id="FungiDB:TREMEDRAFT_71627"/>
<dbReference type="Gene3D" id="3.40.1370.10">
    <property type="match status" value="1"/>
</dbReference>
<reference evidence="6 7" key="1">
    <citation type="submission" date="2016-06" db="EMBL/GenBank/DDBJ databases">
        <title>Evolution of pathogenesis and genome organization in the Tremellales.</title>
        <authorList>
            <person name="Cuomo C."/>
            <person name="Litvintseva A."/>
            <person name="Heitman J."/>
            <person name="Chen Y."/>
            <person name="Sun S."/>
            <person name="Springer D."/>
            <person name="Dromer F."/>
            <person name="Young S."/>
            <person name="Zeng Q."/>
            <person name="Chapman S."/>
            <person name="Gujja S."/>
            <person name="Saif S."/>
            <person name="Birren B."/>
        </authorList>
    </citation>
    <scope>NUCLEOTIDE SEQUENCE [LARGE SCALE GENOMIC DNA]</scope>
    <source>
        <strain evidence="6 7">ATCC 28783</strain>
    </source>
</reference>
<dbReference type="GO" id="GO:1990904">
    <property type="term" value="C:ribonucleoprotein complex"/>
    <property type="evidence" value="ECO:0007669"/>
    <property type="project" value="UniProtKB-KW"/>
</dbReference>
<evidence type="ECO:0000256" key="5">
    <source>
        <dbReference type="SAM" id="MobiDB-lite"/>
    </source>
</evidence>
<evidence type="ECO:0000256" key="3">
    <source>
        <dbReference type="ARBA" id="ARBA00023274"/>
    </source>
</evidence>
<sequence length="417" mass="45288">MSYPRNLPQFVASSQFLPYTMSRALAAWAATLQTSTRTVFLPCRPARPFLFASAPGPSRLPKPRRLATAVDSFTPSKSLPPSIETIPLSSDEAKLGTSLDPLPPNLTFQAYVGKGKGVSKQPQRPGFVVHQSPPDPHTPFIVPLSDLSSLHPTQSASSGETISLPRSVFGVPLRRDILHRCVVWFLSTLRKGNQSTKTRSTVAYSGRKLRPQKGSGRARVGDASSGTRRGGAPIFALQPRDHAQLLNRKIRALGMRVALSSKLKTGLLRVVGDLNEGGWLGTREAELALTDSVEWVPVESSPPSSTGDVSKSEDGAEEMEEARVTERFGPRKELSILFVHHGQTKQVATFERAVRNLPGVEVMSTDDVQVYHILKFKWLVMDKAAVDDVVSRLGGETAIQGLVGDESAIEGLQTVTQ</sequence>
<evidence type="ECO:0000313" key="7">
    <source>
        <dbReference type="Proteomes" id="UP000289152"/>
    </source>
</evidence>
<comment type="similarity">
    <text evidence="1">Belongs to the universal ribosomal protein uL4 family.</text>
</comment>
<dbReference type="EMBL" id="SDIL01000030">
    <property type="protein sequence ID" value="RXK39491.1"/>
    <property type="molecule type" value="Genomic_DNA"/>
</dbReference>
<feature type="region of interest" description="Disordered" evidence="5">
    <location>
        <begin position="209"/>
        <end position="233"/>
    </location>
</feature>
<evidence type="ECO:0000256" key="2">
    <source>
        <dbReference type="ARBA" id="ARBA00022980"/>
    </source>
</evidence>
<dbReference type="PANTHER" id="PTHR10746:SF6">
    <property type="entry name" value="LARGE RIBOSOMAL SUBUNIT PROTEIN UL4M"/>
    <property type="match status" value="1"/>
</dbReference>
<dbReference type="GO" id="GO:0005840">
    <property type="term" value="C:ribosome"/>
    <property type="evidence" value="ECO:0007669"/>
    <property type="project" value="UniProtKB-KW"/>
</dbReference>
<evidence type="ECO:0000256" key="4">
    <source>
        <dbReference type="ARBA" id="ARBA00040565"/>
    </source>
</evidence>
<keyword evidence="3" id="KW-0687">Ribonucleoprotein</keyword>
<dbReference type="Pfam" id="PF00573">
    <property type="entry name" value="Ribosomal_L4"/>
    <property type="match status" value="1"/>
</dbReference>
<proteinExistence type="inferred from homology"/>
<dbReference type="AlphaFoldDB" id="A0A4Q1BNP2"/>
<dbReference type="InParanoid" id="A0A4Q1BNP2"/>
<dbReference type="InterPro" id="IPR002136">
    <property type="entry name" value="Ribosomal_uL4"/>
</dbReference>
<dbReference type="SUPFAM" id="SSF52166">
    <property type="entry name" value="Ribosomal protein L4"/>
    <property type="match status" value="1"/>
</dbReference>